<keyword evidence="9" id="KW-0472">Membrane</keyword>
<keyword evidence="7 10" id="KW-0653">Protein transport</keyword>
<sequence length="232" mass="25967">MHIQTDTFSPSALLIALAAAFSLSMLSFPMTVSAEPDEEEQEEGQRPPPSSGTDLGSYRVGSPGSSSSLGRMDREQMQMEDMEFEGGGFDRSGFSLEPEFGSSGMTMELDIRPTREEDRSDRRVIDEEPSSTADDIRRGLVENQDLKPLRIEAPRYPTRAYRSNIEGFALVSFVVDEYGETREVRVVDSSPGDIFDRSAKEAVESWRFEPRVVDGRPVSTEVTEVIDFEMDR</sequence>
<evidence type="ECO:0000256" key="12">
    <source>
        <dbReference type="SAM" id="SignalP"/>
    </source>
</evidence>
<dbReference type="EMBL" id="JALJYF010000002">
    <property type="protein sequence ID" value="MCP1728457.1"/>
    <property type="molecule type" value="Genomic_DNA"/>
</dbReference>
<name>A0ABT1GBL5_9GAMM</name>
<evidence type="ECO:0000256" key="6">
    <source>
        <dbReference type="ARBA" id="ARBA00022692"/>
    </source>
</evidence>
<dbReference type="InterPro" id="IPR003538">
    <property type="entry name" value="TonB"/>
</dbReference>
<feature type="signal peptide" evidence="12">
    <location>
        <begin position="1"/>
        <end position="34"/>
    </location>
</feature>
<dbReference type="Pfam" id="PF03544">
    <property type="entry name" value="TonB_C"/>
    <property type="match status" value="1"/>
</dbReference>
<organism evidence="14 15">
    <name type="scientific">Natronospira proteinivora</name>
    <dbReference type="NCBI Taxonomy" id="1807133"/>
    <lineage>
        <taxon>Bacteria</taxon>
        <taxon>Pseudomonadati</taxon>
        <taxon>Pseudomonadota</taxon>
        <taxon>Gammaproteobacteria</taxon>
        <taxon>Natronospirales</taxon>
        <taxon>Natronospiraceae</taxon>
        <taxon>Natronospira</taxon>
    </lineage>
</organism>
<feature type="region of interest" description="Disordered" evidence="11">
    <location>
        <begin position="113"/>
        <end position="135"/>
    </location>
</feature>
<keyword evidence="3 10" id="KW-0813">Transport</keyword>
<dbReference type="PROSITE" id="PS52015">
    <property type="entry name" value="TONB_CTD"/>
    <property type="match status" value="1"/>
</dbReference>
<reference evidence="14 15" key="1">
    <citation type="submission" date="2022-03" db="EMBL/GenBank/DDBJ databases">
        <title>Genomic Encyclopedia of Type Strains, Phase III (KMG-III): the genomes of soil and plant-associated and newly described type strains.</title>
        <authorList>
            <person name="Whitman W."/>
        </authorList>
    </citation>
    <scope>NUCLEOTIDE SEQUENCE [LARGE SCALE GENOMIC DNA]</scope>
    <source>
        <strain evidence="14 15">BSker1</strain>
    </source>
</reference>
<keyword evidence="10" id="KW-0735">Signal-anchor</keyword>
<proteinExistence type="inferred from homology"/>
<comment type="subcellular location">
    <subcellularLocation>
        <location evidence="1 10">Cell inner membrane</location>
        <topology evidence="1 10">Single-pass membrane protein</topology>
        <orientation evidence="1 10">Periplasmic side</orientation>
    </subcellularLocation>
</comment>
<dbReference type="PRINTS" id="PR01374">
    <property type="entry name" value="TONBPROTEIN"/>
</dbReference>
<feature type="compositionally biased region" description="Low complexity" evidence="11">
    <location>
        <begin position="56"/>
        <end position="70"/>
    </location>
</feature>
<dbReference type="Proteomes" id="UP001523550">
    <property type="component" value="Unassembled WGS sequence"/>
</dbReference>
<feature type="domain" description="TonB C-terminal" evidence="13">
    <location>
        <begin position="141"/>
        <end position="232"/>
    </location>
</feature>
<keyword evidence="15" id="KW-1185">Reference proteome</keyword>
<dbReference type="InterPro" id="IPR037682">
    <property type="entry name" value="TonB_C"/>
</dbReference>
<evidence type="ECO:0000256" key="9">
    <source>
        <dbReference type="ARBA" id="ARBA00023136"/>
    </source>
</evidence>
<evidence type="ECO:0000256" key="4">
    <source>
        <dbReference type="ARBA" id="ARBA00022475"/>
    </source>
</evidence>
<evidence type="ECO:0000256" key="11">
    <source>
        <dbReference type="SAM" id="MobiDB-lite"/>
    </source>
</evidence>
<keyword evidence="6" id="KW-0812">Transmembrane</keyword>
<evidence type="ECO:0000259" key="13">
    <source>
        <dbReference type="PROSITE" id="PS52015"/>
    </source>
</evidence>
<dbReference type="NCBIfam" id="TIGR01352">
    <property type="entry name" value="tonB_Cterm"/>
    <property type="match status" value="1"/>
</dbReference>
<keyword evidence="5 10" id="KW-0997">Cell inner membrane</keyword>
<dbReference type="RefSeq" id="WP_253450650.1">
    <property type="nucleotide sequence ID" value="NZ_JALJYF010000002.1"/>
</dbReference>
<evidence type="ECO:0000256" key="7">
    <source>
        <dbReference type="ARBA" id="ARBA00022927"/>
    </source>
</evidence>
<dbReference type="SUPFAM" id="SSF74653">
    <property type="entry name" value="TolA/TonB C-terminal domain"/>
    <property type="match status" value="1"/>
</dbReference>
<evidence type="ECO:0000256" key="5">
    <source>
        <dbReference type="ARBA" id="ARBA00022519"/>
    </source>
</evidence>
<evidence type="ECO:0000256" key="3">
    <source>
        <dbReference type="ARBA" id="ARBA00022448"/>
    </source>
</evidence>
<evidence type="ECO:0000256" key="2">
    <source>
        <dbReference type="ARBA" id="ARBA00006555"/>
    </source>
</evidence>
<keyword evidence="4 10" id="KW-1003">Cell membrane</keyword>
<feature type="compositionally biased region" description="Basic and acidic residues" evidence="11">
    <location>
        <begin position="113"/>
        <end position="126"/>
    </location>
</feature>
<dbReference type="PANTHER" id="PTHR33446">
    <property type="entry name" value="PROTEIN TONB-RELATED"/>
    <property type="match status" value="1"/>
</dbReference>
<dbReference type="Gene3D" id="3.30.1150.10">
    <property type="match status" value="1"/>
</dbReference>
<comment type="caution">
    <text evidence="14">The sequence shown here is derived from an EMBL/GenBank/DDBJ whole genome shotgun (WGS) entry which is preliminary data.</text>
</comment>
<accession>A0ABT1GBL5</accession>
<comment type="function">
    <text evidence="10">Interacts with outer membrane receptor proteins that carry out high-affinity binding and energy dependent uptake into the periplasmic space of specific substrates. It could act to transduce energy from the cytoplasmic membrane to specific energy-requiring processes in the outer membrane, resulting in the release into the periplasm of ligands bound by these outer membrane proteins.</text>
</comment>
<comment type="similarity">
    <text evidence="2 10">Belongs to the TonB family.</text>
</comment>
<evidence type="ECO:0000313" key="15">
    <source>
        <dbReference type="Proteomes" id="UP001523550"/>
    </source>
</evidence>
<feature type="region of interest" description="Disordered" evidence="11">
    <location>
        <begin position="32"/>
        <end position="76"/>
    </location>
</feature>
<evidence type="ECO:0000256" key="8">
    <source>
        <dbReference type="ARBA" id="ARBA00022989"/>
    </source>
</evidence>
<evidence type="ECO:0000313" key="14">
    <source>
        <dbReference type="EMBL" id="MCP1728457.1"/>
    </source>
</evidence>
<evidence type="ECO:0000256" key="10">
    <source>
        <dbReference type="RuleBase" id="RU362123"/>
    </source>
</evidence>
<dbReference type="InterPro" id="IPR006260">
    <property type="entry name" value="TonB/TolA_C"/>
</dbReference>
<keyword evidence="12" id="KW-0732">Signal</keyword>
<protein>
    <recommendedName>
        <fullName evidence="10">Protein TonB</fullName>
    </recommendedName>
</protein>
<evidence type="ECO:0000256" key="1">
    <source>
        <dbReference type="ARBA" id="ARBA00004383"/>
    </source>
</evidence>
<feature type="chain" id="PRO_5046741668" description="Protein TonB" evidence="12">
    <location>
        <begin position="35"/>
        <end position="232"/>
    </location>
</feature>
<dbReference type="InterPro" id="IPR051045">
    <property type="entry name" value="TonB-dependent_transducer"/>
</dbReference>
<keyword evidence="8" id="KW-1133">Transmembrane helix</keyword>
<gene>
    <name evidence="14" type="ORF">J2T60_002457</name>
</gene>